<dbReference type="InterPro" id="IPR036425">
    <property type="entry name" value="MoaB/Mog-like_dom_sf"/>
</dbReference>
<evidence type="ECO:0000313" key="13">
    <source>
        <dbReference type="EMBL" id="ROR72630.1"/>
    </source>
</evidence>
<dbReference type="GO" id="GO:0061599">
    <property type="term" value="F:molybdopterin molybdotransferase activity"/>
    <property type="evidence" value="ECO:0007669"/>
    <property type="project" value="UniProtKB-UniRule"/>
</dbReference>
<dbReference type="Gene3D" id="3.40.980.10">
    <property type="entry name" value="MoaB/Mog-like domain"/>
    <property type="match status" value="1"/>
</dbReference>
<evidence type="ECO:0000256" key="9">
    <source>
        <dbReference type="ARBA" id="ARBA00023150"/>
    </source>
</evidence>
<dbReference type="SUPFAM" id="SSF53218">
    <property type="entry name" value="Molybdenum cofactor biosynthesis proteins"/>
    <property type="match status" value="1"/>
</dbReference>
<keyword evidence="9 11" id="KW-0501">Molybdenum cofactor biosynthesis</keyword>
<dbReference type="CDD" id="cd00887">
    <property type="entry name" value="MoeA"/>
    <property type="match status" value="1"/>
</dbReference>
<dbReference type="GO" id="GO:0006777">
    <property type="term" value="P:Mo-molybdopterin cofactor biosynthetic process"/>
    <property type="evidence" value="ECO:0007669"/>
    <property type="project" value="UniProtKB-UniRule"/>
</dbReference>
<dbReference type="PANTHER" id="PTHR10192:SF5">
    <property type="entry name" value="GEPHYRIN"/>
    <property type="match status" value="1"/>
</dbReference>
<dbReference type="Proteomes" id="UP000280668">
    <property type="component" value="Unassembled WGS sequence"/>
</dbReference>
<dbReference type="InterPro" id="IPR001453">
    <property type="entry name" value="MoaB/Mog_dom"/>
</dbReference>
<protein>
    <recommendedName>
        <fullName evidence="11">Molybdopterin molybdenumtransferase</fullName>
        <ecNumber evidence="11">2.10.1.1</ecNumber>
    </recommendedName>
</protein>
<dbReference type="NCBIfam" id="NF045515">
    <property type="entry name" value="Glp_gephyrin"/>
    <property type="match status" value="1"/>
</dbReference>
<dbReference type="InterPro" id="IPR005111">
    <property type="entry name" value="MoeA_C_domain_IV"/>
</dbReference>
<sequence>MITVEEHLSRILGTVRPLPVREVPLLESRGTLLAADVTATLAVPPFDNSAMDGFAVRCADVEHASAERPVTLTVIGDIPAGARELPAVAAGEAARIMTGAPMPPGADGVVKVEDTDQAAGPAGGRELPSAVRIVAPARERIRRRGEDLDPGDPVLRAGIFIGPRAIAAAASTGHAVLPVRPRPRVGVLATGDELTDPGLTPGPGQIPDSNSVLLLSLLEVLGATPVPMGRVGDEPAELQSLLSTRLGEIDALITTGGVSAGTYDVVKEVLSERGGVEFVAVAMQPGKPQGFGELSDGERTVPIFCLPGNPVSVFVSVMVLVTPALEVLSGWTDGGPPEPFLVDAVAAEGWRCPPGRRQYLPVTLEIPEAGDAADEVGRDVGEELLRVRPVSGSGSHLVASLARAEALAVIESDVEQIEPGDAVRVMMVP</sequence>
<keyword evidence="6 11" id="KW-0808">Transferase</keyword>
<comment type="catalytic activity">
    <reaction evidence="10">
        <text>adenylyl-molybdopterin + molybdate = Mo-molybdopterin + AMP + H(+)</text>
        <dbReference type="Rhea" id="RHEA:35047"/>
        <dbReference type="ChEBI" id="CHEBI:15378"/>
        <dbReference type="ChEBI" id="CHEBI:36264"/>
        <dbReference type="ChEBI" id="CHEBI:62727"/>
        <dbReference type="ChEBI" id="CHEBI:71302"/>
        <dbReference type="ChEBI" id="CHEBI:456215"/>
        <dbReference type="EC" id="2.10.1.1"/>
    </reaction>
</comment>
<dbReference type="Gene3D" id="2.40.340.10">
    <property type="entry name" value="MoeA, C-terminal, domain IV"/>
    <property type="match status" value="1"/>
</dbReference>
<dbReference type="Pfam" id="PF03454">
    <property type="entry name" value="MoeA_C"/>
    <property type="match status" value="1"/>
</dbReference>
<dbReference type="SMART" id="SM00852">
    <property type="entry name" value="MoCF_biosynth"/>
    <property type="match status" value="1"/>
</dbReference>
<evidence type="ECO:0000256" key="3">
    <source>
        <dbReference type="ARBA" id="ARBA00005046"/>
    </source>
</evidence>
<dbReference type="GO" id="GO:0005829">
    <property type="term" value="C:cytosol"/>
    <property type="evidence" value="ECO:0007669"/>
    <property type="project" value="TreeGrafter"/>
</dbReference>
<evidence type="ECO:0000256" key="2">
    <source>
        <dbReference type="ARBA" id="ARBA00002901"/>
    </source>
</evidence>
<dbReference type="SUPFAM" id="SSF63867">
    <property type="entry name" value="MoeA C-terminal domain-like"/>
    <property type="match status" value="1"/>
</dbReference>
<dbReference type="Gene3D" id="3.90.105.10">
    <property type="entry name" value="Molybdopterin biosynthesis moea protein, domain 2"/>
    <property type="match status" value="1"/>
</dbReference>
<evidence type="ECO:0000256" key="5">
    <source>
        <dbReference type="ARBA" id="ARBA00022505"/>
    </source>
</evidence>
<dbReference type="FunFam" id="3.40.980.10:FF:000004">
    <property type="entry name" value="Molybdopterin molybdenumtransferase"/>
    <property type="match status" value="1"/>
</dbReference>
<accession>A0A3N2BBK4</accession>
<dbReference type="AlphaFoldDB" id="A0A3N2BBK4"/>
<comment type="caution">
    <text evidence="13">The sequence shown here is derived from an EMBL/GenBank/DDBJ whole genome shotgun (WGS) entry which is preliminary data.</text>
</comment>
<dbReference type="InterPro" id="IPR036135">
    <property type="entry name" value="MoeA_linker/N_sf"/>
</dbReference>
<dbReference type="PANTHER" id="PTHR10192">
    <property type="entry name" value="MOLYBDOPTERIN BIOSYNTHESIS PROTEIN"/>
    <property type="match status" value="1"/>
</dbReference>
<dbReference type="InterPro" id="IPR005110">
    <property type="entry name" value="MoeA_linker/N"/>
</dbReference>
<dbReference type="InterPro" id="IPR036688">
    <property type="entry name" value="MoeA_C_domain_IV_sf"/>
</dbReference>
<dbReference type="FunFam" id="2.170.190.11:FF:000001">
    <property type="entry name" value="Molybdopterin molybdenumtransferase"/>
    <property type="match status" value="1"/>
</dbReference>
<dbReference type="EMBL" id="RKHK01000001">
    <property type="protein sequence ID" value="ROR72630.1"/>
    <property type="molecule type" value="Genomic_DNA"/>
</dbReference>
<proteinExistence type="inferred from homology"/>
<gene>
    <name evidence="13" type="ORF">EDD31_0987</name>
</gene>
<name>A0A3N2BBK4_9MICO</name>
<evidence type="ECO:0000256" key="10">
    <source>
        <dbReference type="ARBA" id="ARBA00047317"/>
    </source>
</evidence>
<dbReference type="Gene3D" id="2.170.190.11">
    <property type="entry name" value="Molybdopterin biosynthesis moea protein, domain 3"/>
    <property type="match status" value="1"/>
</dbReference>
<feature type="domain" description="MoaB/Mog" evidence="12">
    <location>
        <begin position="186"/>
        <end position="327"/>
    </location>
</feature>
<evidence type="ECO:0000256" key="1">
    <source>
        <dbReference type="ARBA" id="ARBA00001946"/>
    </source>
</evidence>
<evidence type="ECO:0000259" key="12">
    <source>
        <dbReference type="SMART" id="SM00852"/>
    </source>
</evidence>
<evidence type="ECO:0000256" key="6">
    <source>
        <dbReference type="ARBA" id="ARBA00022679"/>
    </source>
</evidence>
<dbReference type="Pfam" id="PF00994">
    <property type="entry name" value="MoCF_biosynth"/>
    <property type="match status" value="1"/>
</dbReference>
<comment type="pathway">
    <text evidence="3 11">Cofactor biosynthesis; molybdopterin biosynthesis.</text>
</comment>
<evidence type="ECO:0000256" key="7">
    <source>
        <dbReference type="ARBA" id="ARBA00022723"/>
    </source>
</evidence>
<reference evidence="13 14" key="1">
    <citation type="submission" date="2018-11" db="EMBL/GenBank/DDBJ databases">
        <title>Sequencing the genomes of 1000 actinobacteria strains.</title>
        <authorList>
            <person name="Klenk H.-P."/>
        </authorList>
    </citation>
    <scope>NUCLEOTIDE SEQUENCE [LARGE SCALE GENOMIC DNA]</scope>
    <source>
        <strain evidence="13 14">DSM 11294</strain>
    </source>
</reference>
<dbReference type="GO" id="GO:0046872">
    <property type="term" value="F:metal ion binding"/>
    <property type="evidence" value="ECO:0007669"/>
    <property type="project" value="UniProtKB-UniRule"/>
</dbReference>
<dbReference type="InterPro" id="IPR038987">
    <property type="entry name" value="MoeA-like"/>
</dbReference>
<evidence type="ECO:0000256" key="11">
    <source>
        <dbReference type="RuleBase" id="RU365090"/>
    </source>
</evidence>
<evidence type="ECO:0000256" key="4">
    <source>
        <dbReference type="ARBA" id="ARBA00010763"/>
    </source>
</evidence>
<dbReference type="OrthoDB" id="9804758at2"/>
<dbReference type="SUPFAM" id="SSF63882">
    <property type="entry name" value="MoeA N-terminal region -like"/>
    <property type="match status" value="1"/>
</dbReference>
<comment type="function">
    <text evidence="2 11">Catalyzes the insertion of molybdate into adenylated molybdopterin with the concomitant release of AMP.</text>
</comment>
<keyword evidence="5 11" id="KW-0500">Molybdenum</keyword>
<keyword evidence="7 11" id="KW-0479">Metal-binding</keyword>
<dbReference type="UniPathway" id="UPA00344"/>
<dbReference type="EC" id="2.10.1.1" evidence="11"/>
<keyword evidence="8 11" id="KW-0460">Magnesium</keyword>
<evidence type="ECO:0000256" key="8">
    <source>
        <dbReference type="ARBA" id="ARBA00022842"/>
    </source>
</evidence>
<dbReference type="NCBIfam" id="TIGR00177">
    <property type="entry name" value="molyb_syn"/>
    <property type="match status" value="1"/>
</dbReference>
<comment type="similarity">
    <text evidence="4 11">Belongs to the MoeA family.</text>
</comment>
<dbReference type="RefSeq" id="WP_123303167.1">
    <property type="nucleotide sequence ID" value="NZ_RKHK01000001.1"/>
</dbReference>
<evidence type="ECO:0000313" key="14">
    <source>
        <dbReference type="Proteomes" id="UP000280668"/>
    </source>
</evidence>
<keyword evidence="14" id="KW-1185">Reference proteome</keyword>
<organism evidence="13 14">
    <name type="scientific">Bogoriella caseilytica</name>
    <dbReference type="NCBI Taxonomy" id="56055"/>
    <lineage>
        <taxon>Bacteria</taxon>
        <taxon>Bacillati</taxon>
        <taxon>Actinomycetota</taxon>
        <taxon>Actinomycetes</taxon>
        <taxon>Micrococcales</taxon>
        <taxon>Bogoriellaceae</taxon>
        <taxon>Bogoriella</taxon>
    </lineage>
</organism>
<comment type="cofactor">
    <cofactor evidence="1 11">
        <name>Mg(2+)</name>
        <dbReference type="ChEBI" id="CHEBI:18420"/>
    </cofactor>
</comment>
<dbReference type="Pfam" id="PF03453">
    <property type="entry name" value="MoeA_N"/>
    <property type="match status" value="1"/>
</dbReference>